<evidence type="ECO:0000313" key="3">
    <source>
        <dbReference type="Proteomes" id="UP000748531"/>
    </source>
</evidence>
<keyword evidence="3" id="KW-1185">Reference proteome</keyword>
<dbReference type="Proteomes" id="UP000748531">
    <property type="component" value="Unassembled WGS sequence"/>
</dbReference>
<proteinExistence type="predicted"/>
<organism evidence="2 3">
    <name type="scientific">Paragonimus heterotremus</name>
    <dbReference type="NCBI Taxonomy" id="100268"/>
    <lineage>
        <taxon>Eukaryota</taxon>
        <taxon>Metazoa</taxon>
        <taxon>Spiralia</taxon>
        <taxon>Lophotrochozoa</taxon>
        <taxon>Platyhelminthes</taxon>
        <taxon>Trematoda</taxon>
        <taxon>Digenea</taxon>
        <taxon>Plagiorchiida</taxon>
        <taxon>Troglotremata</taxon>
        <taxon>Troglotrematidae</taxon>
        <taxon>Paragonimus</taxon>
    </lineage>
</organism>
<protein>
    <submittedName>
        <fullName evidence="2">Uncharacterized protein</fullName>
    </submittedName>
</protein>
<dbReference type="AlphaFoldDB" id="A0A8J4TPP8"/>
<dbReference type="OrthoDB" id="10282951at2759"/>
<comment type="caution">
    <text evidence="2">The sequence shown here is derived from an EMBL/GenBank/DDBJ whole genome shotgun (WGS) entry which is preliminary data.</text>
</comment>
<name>A0A8J4TPP8_9TREM</name>
<sequence length="242" mass="27321">MFYERVVQPRKVTPTVGRGLNGYEFITQDQLFRVQKPRSSIPAYGRTKDPAYNLCVSGPWKSLPPSAERLQTGVTQSSVCQPIFCNVLCETTPYVTQKSQVNSAVGSHRAFHPITEYHCRDGRQFNFIDQKAVLATREQFPGWDVQVAQNVKHANCSTNRKSSNPARQSWTPNIPNSSRASILKPIATTPKRLLHFSASGERGRLNTKTLWEPRTNSQSDYTGLVFATDSMQVTQRSDRRTQ</sequence>
<reference evidence="2" key="1">
    <citation type="submission" date="2019-05" db="EMBL/GenBank/DDBJ databases">
        <title>Annotation for the trematode Paragonimus heterotremus.</title>
        <authorList>
            <person name="Choi Y.-J."/>
        </authorList>
    </citation>
    <scope>NUCLEOTIDE SEQUENCE</scope>
    <source>
        <strain evidence="2">LC</strain>
    </source>
</reference>
<gene>
    <name evidence="2" type="ORF">PHET_02728</name>
</gene>
<evidence type="ECO:0000313" key="2">
    <source>
        <dbReference type="EMBL" id="KAF5403724.1"/>
    </source>
</evidence>
<evidence type="ECO:0000256" key="1">
    <source>
        <dbReference type="SAM" id="MobiDB-lite"/>
    </source>
</evidence>
<feature type="region of interest" description="Disordered" evidence="1">
    <location>
        <begin position="156"/>
        <end position="177"/>
    </location>
</feature>
<dbReference type="EMBL" id="LUCH01001075">
    <property type="protein sequence ID" value="KAF5403724.1"/>
    <property type="molecule type" value="Genomic_DNA"/>
</dbReference>
<accession>A0A8J4TPP8</accession>